<protein>
    <submittedName>
        <fullName evidence="3">Uncharacterized protein</fullName>
    </submittedName>
</protein>
<accession>A0A0B5DXG9</accession>
<dbReference type="AlphaFoldDB" id="A0A0B5DXG9"/>
<keyword evidence="2" id="KW-0472">Membrane</keyword>
<dbReference type="KEGG" id="cid:P73_0736"/>
<dbReference type="Proteomes" id="UP000031521">
    <property type="component" value="Chromosome"/>
</dbReference>
<reference evidence="3 4" key="1">
    <citation type="journal article" date="2014" name="Int. J. Syst. Evol. Microbiol.">
        <title>Celeribacter indicus sp. nov., a polycyclic aromatic hydrocarbon-degrading bacterium from deep-sea sediment and reclassification of Huaishuia halophila as Celeribacter halophilus comb. nov.</title>
        <authorList>
            <person name="Lai Q."/>
            <person name="Cao J."/>
            <person name="Yuan J."/>
            <person name="Li F."/>
            <person name="Shao Z."/>
        </authorList>
    </citation>
    <scope>NUCLEOTIDE SEQUENCE [LARGE SCALE GENOMIC DNA]</scope>
    <source>
        <strain evidence="3">P73</strain>
    </source>
</reference>
<name>A0A0B5DXG9_9RHOB</name>
<keyword evidence="4" id="KW-1185">Reference proteome</keyword>
<proteinExistence type="predicted"/>
<feature type="region of interest" description="Disordered" evidence="1">
    <location>
        <begin position="61"/>
        <end position="84"/>
    </location>
</feature>
<dbReference type="EMBL" id="CP004393">
    <property type="protein sequence ID" value="AJE45451.1"/>
    <property type="molecule type" value="Genomic_DNA"/>
</dbReference>
<evidence type="ECO:0000313" key="4">
    <source>
        <dbReference type="Proteomes" id="UP000031521"/>
    </source>
</evidence>
<organism evidence="3 4">
    <name type="scientific">Celeribacter indicus</name>
    <dbReference type="NCBI Taxonomy" id="1208324"/>
    <lineage>
        <taxon>Bacteria</taxon>
        <taxon>Pseudomonadati</taxon>
        <taxon>Pseudomonadota</taxon>
        <taxon>Alphaproteobacteria</taxon>
        <taxon>Rhodobacterales</taxon>
        <taxon>Roseobacteraceae</taxon>
        <taxon>Celeribacter</taxon>
    </lineage>
</organism>
<sequence>MPVERLAFAKDTFDLWLAGLDATDHLMMMAAGVGLIVLAGAALLLQRRPAAPSAALRRGTFADSAPRHLPGERHMVAPKKTGRKDDAFLSRLDRLA</sequence>
<feature type="transmembrane region" description="Helical" evidence="2">
    <location>
        <begin position="26"/>
        <end position="45"/>
    </location>
</feature>
<keyword evidence="2" id="KW-0812">Transmembrane</keyword>
<evidence type="ECO:0000256" key="1">
    <source>
        <dbReference type="SAM" id="MobiDB-lite"/>
    </source>
</evidence>
<gene>
    <name evidence="3" type="ORF">P73_0736</name>
</gene>
<dbReference type="HOGENOM" id="CLU_2354634_0_0_5"/>
<dbReference type="RefSeq" id="WP_043868520.1">
    <property type="nucleotide sequence ID" value="NZ_CP004393.1"/>
</dbReference>
<feature type="compositionally biased region" description="Basic and acidic residues" evidence="1">
    <location>
        <begin position="65"/>
        <end position="75"/>
    </location>
</feature>
<evidence type="ECO:0000256" key="2">
    <source>
        <dbReference type="SAM" id="Phobius"/>
    </source>
</evidence>
<evidence type="ECO:0000313" key="3">
    <source>
        <dbReference type="EMBL" id="AJE45451.1"/>
    </source>
</evidence>
<keyword evidence="2" id="KW-1133">Transmembrane helix</keyword>